<dbReference type="PANTHER" id="PTHR12303">
    <property type="entry name" value="CARNOSINE N-METHYLTRANSFERASE"/>
    <property type="match status" value="1"/>
</dbReference>
<evidence type="ECO:0000256" key="4">
    <source>
        <dbReference type="ARBA" id="ARBA00022679"/>
    </source>
</evidence>
<name>J7RSZ0_HUIN7</name>
<keyword evidence="5" id="KW-0949">S-adenosyl-L-methionine</keyword>
<dbReference type="Proteomes" id="UP000006310">
    <property type="component" value="Chromosome 13"/>
</dbReference>
<dbReference type="GO" id="GO:0035498">
    <property type="term" value="P:carnosine metabolic process"/>
    <property type="evidence" value="ECO:0007669"/>
    <property type="project" value="EnsemblFungi"/>
</dbReference>
<dbReference type="GO" id="GO:0032259">
    <property type="term" value="P:methylation"/>
    <property type="evidence" value="ECO:0007669"/>
    <property type="project" value="UniProtKB-KW"/>
</dbReference>
<dbReference type="EMBL" id="HE978326">
    <property type="protein sequence ID" value="CCK73038.1"/>
    <property type="molecule type" value="Genomic_DNA"/>
</dbReference>
<accession>J7RSZ0</accession>
<dbReference type="RefSeq" id="XP_022467282.1">
    <property type="nucleotide sequence ID" value="XM_022611047.1"/>
</dbReference>
<evidence type="ECO:0000256" key="1">
    <source>
        <dbReference type="ARBA" id="ARBA00010086"/>
    </source>
</evidence>
<dbReference type="InterPro" id="IPR012901">
    <property type="entry name" value="CARME"/>
</dbReference>
<dbReference type="OrthoDB" id="978at2759"/>
<dbReference type="InterPro" id="IPR029063">
    <property type="entry name" value="SAM-dependent_MTases_sf"/>
</dbReference>
<dbReference type="eggNOG" id="KOG2798">
    <property type="taxonomic scope" value="Eukaryota"/>
</dbReference>
<keyword evidence="7" id="KW-1185">Reference proteome</keyword>
<evidence type="ECO:0000256" key="5">
    <source>
        <dbReference type="ARBA" id="ARBA00022691"/>
    </source>
</evidence>
<dbReference type="KEGG" id="kng:KNAG_0M01850"/>
<proteinExistence type="inferred from homology"/>
<reference evidence="6 7" key="1">
    <citation type="journal article" date="2011" name="Proc. Natl. Acad. Sci. U.S.A.">
        <title>Evolutionary erosion of yeast sex chromosomes by mating-type switching accidents.</title>
        <authorList>
            <person name="Gordon J.L."/>
            <person name="Armisen D."/>
            <person name="Proux-Wera E."/>
            <person name="Oheigeartaigh S.S."/>
            <person name="Byrne K.P."/>
            <person name="Wolfe K.H."/>
        </authorList>
    </citation>
    <scope>NUCLEOTIDE SEQUENCE [LARGE SCALE GENOMIC DNA]</scope>
    <source>
        <strain evidence="7">ATCC MYA-139 / BCRC 22969 / CBS 8797 / CCRC 22969 / KCTC 17520 / NBRC 10181 / NCYC 3082</strain>
    </source>
</reference>
<organism evidence="6 7">
    <name type="scientific">Huiozyma naganishii (strain ATCC MYA-139 / BCRC 22969 / CBS 8797 / KCTC 17520 / NBRC 10181 / NCYC 3082 / Yp74L-3)</name>
    <name type="common">Yeast</name>
    <name type="synonym">Kazachstania naganishii</name>
    <dbReference type="NCBI Taxonomy" id="1071383"/>
    <lineage>
        <taxon>Eukaryota</taxon>
        <taxon>Fungi</taxon>
        <taxon>Dikarya</taxon>
        <taxon>Ascomycota</taxon>
        <taxon>Saccharomycotina</taxon>
        <taxon>Saccharomycetes</taxon>
        <taxon>Saccharomycetales</taxon>
        <taxon>Saccharomycetaceae</taxon>
        <taxon>Huiozyma</taxon>
    </lineage>
</organism>
<evidence type="ECO:0000313" key="6">
    <source>
        <dbReference type="EMBL" id="CCK73038.1"/>
    </source>
</evidence>
<comment type="similarity">
    <text evidence="1">Belongs to the carnosine N-methyltransferase family.</text>
</comment>
<dbReference type="Gene3D" id="3.40.50.150">
    <property type="entry name" value="Vaccinia Virus protein VP39"/>
    <property type="match status" value="1"/>
</dbReference>
<protein>
    <recommendedName>
        <fullName evidence="2">carnosine N-methyltransferase</fullName>
        <ecNumber evidence="2">2.1.1.22</ecNumber>
    </recommendedName>
</protein>
<evidence type="ECO:0000313" key="7">
    <source>
        <dbReference type="Proteomes" id="UP000006310"/>
    </source>
</evidence>
<sequence length="336" mass="37727">MNSLFLQAILTFNIEQPAGFAARDIETWPSPSELDKIEVVSILTQINREWSGECDGERVYLRERLKKCLDHVDISVRNKGLLEVLNPGCGTGRLLVDAALEGVAVCGSDISIHMMLVANYMLNGGLQMHEWEIYPFVHAFSHWQNRECQLRAVKVPNLNLCNILSKYGRMEMGYVSFVNGYGPNVGIRYSSEYKFNPDIEVSRAAAKNKFDFVVTNFFLDTGSNMLSYLQTIQHCLKPGGIWLNYGPLLYHFKSEDETEAVFDISIPGGEIINQHGEVPMSGLELSVEDIVRIATQRLGFTILEREDGIVSGYGSPLGNNGLPGYKCHYWAMQLSQ</sequence>
<dbReference type="HOGENOM" id="CLU_030612_1_2_1"/>
<dbReference type="EC" id="2.1.1.22" evidence="2"/>
<dbReference type="STRING" id="1071383.J7RSZ0"/>
<dbReference type="GO" id="GO:0030735">
    <property type="term" value="F:carnosine N-methyltransferase activity"/>
    <property type="evidence" value="ECO:0007669"/>
    <property type="project" value="UniProtKB-EC"/>
</dbReference>
<reference evidence="7" key="2">
    <citation type="submission" date="2012-08" db="EMBL/GenBank/DDBJ databases">
        <title>Genome sequence of Kazachstania naganishii.</title>
        <authorList>
            <person name="Gordon J.L."/>
            <person name="Armisen D."/>
            <person name="Proux-Wera E."/>
            <person name="OhEigeartaigh S.S."/>
            <person name="Byrne K.P."/>
            <person name="Wolfe K.H."/>
        </authorList>
    </citation>
    <scope>NUCLEOTIDE SEQUENCE [LARGE SCALE GENOMIC DNA]</scope>
    <source>
        <strain evidence="7">ATCC MYA-139 / BCRC 22969 / CBS 8797 / CCRC 22969 / KCTC 17520 / NBRC 10181 / NCYC 3082</strain>
    </source>
</reference>
<gene>
    <name evidence="6" type="primary">KNAG0M01850</name>
    <name evidence="6" type="ordered locus">KNAG_0M01850</name>
</gene>
<dbReference type="GeneID" id="34528818"/>
<dbReference type="SMART" id="SM01296">
    <property type="entry name" value="N2227"/>
    <property type="match status" value="1"/>
</dbReference>
<keyword evidence="4" id="KW-0808">Transferase</keyword>
<dbReference type="Pfam" id="PF07942">
    <property type="entry name" value="CARME"/>
    <property type="match status" value="1"/>
</dbReference>
<dbReference type="PANTHER" id="PTHR12303:SF6">
    <property type="entry name" value="CARNOSINE N-METHYLTRANSFERASE"/>
    <property type="match status" value="1"/>
</dbReference>
<dbReference type="AlphaFoldDB" id="J7RSZ0"/>
<evidence type="ECO:0000256" key="3">
    <source>
        <dbReference type="ARBA" id="ARBA00022603"/>
    </source>
</evidence>
<evidence type="ECO:0000256" key="2">
    <source>
        <dbReference type="ARBA" id="ARBA00012003"/>
    </source>
</evidence>
<dbReference type="SUPFAM" id="SSF53335">
    <property type="entry name" value="S-adenosyl-L-methionine-dependent methyltransferases"/>
    <property type="match status" value="1"/>
</dbReference>
<keyword evidence="3" id="KW-0489">Methyltransferase</keyword>